<reference evidence="3" key="1">
    <citation type="journal article" date="2013" name="Nature">
        <title>Draft genome of the wheat A-genome progenitor Triticum urartu.</title>
        <authorList>
            <person name="Ling H.Q."/>
            <person name="Zhao S."/>
            <person name="Liu D."/>
            <person name="Wang J."/>
            <person name="Sun H."/>
            <person name="Zhang C."/>
            <person name="Fan H."/>
            <person name="Li D."/>
            <person name="Dong L."/>
            <person name="Tao Y."/>
            <person name="Gao C."/>
            <person name="Wu H."/>
            <person name="Li Y."/>
            <person name="Cui Y."/>
            <person name="Guo X."/>
            <person name="Zheng S."/>
            <person name="Wang B."/>
            <person name="Yu K."/>
            <person name="Liang Q."/>
            <person name="Yang W."/>
            <person name="Lou X."/>
            <person name="Chen J."/>
            <person name="Feng M."/>
            <person name="Jian J."/>
            <person name="Zhang X."/>
            <person name="Luo G."/>
            <person name="Jiang Y."/>
            <person name="Liu J."/>
            <person name="Wang Z."/>
            <person name="Sha Y."/>
            <person name="Zhang B."/>
            <person name="Wu H."/>
            <person name="Tang D."/>
            <person name="Shen Q."/>
            <person name="Xue P."/>
            <person name="Zou S."/>
            <person name="Wang X."/>
            <person name="Liu X."/>
            <person name="Wang F."/>
            <person name="Yang Y."/>
            <person name="An X."/>
            <person name="Dong Z."/>
            <person name="Zhang K."/>
            <person name="Zhang X."/>
            <person name="Luo M.C."/>
            <person name="Dvorak J."/>
            <person name="Tong Y."/>
            <person name="Wang J."/>
            <person name="Yang H."/>
            <person name="Li Z."/>
            <person name="Wang D."/>
            <person name="Zhang A."/>
            <person name="Wang J."/>
        </authorList>
    </citation>
    <scope>NUCLEOTIDE SEQUENCE</scope>
    <source>
        <strain evidence="3">cv. G1812</strain>
    </source>
</reference>
<feature type="compositionally biased region" description="Low complexity" evidence="1">
    <location>
        <begin position="65"/>
        <end position="84"/>
    </location>
</feature>
<evidence type="ECO:0000313" key="2">
    <source>
        <dbReference type="EnsemblPlants" id="TuG1812G0100002426.01.T01"/>
    </source>
</evidence>
<dbReference type="Gramene" id="TuG1812G0100002426.01.T01">
    <property type="protein sequence ID" value="TuG1812G0100002426.01.T01"/>
    <property type="gene ID" value="TuG1812G0100002426.01"/>
</dbReference>
<proteinExistence type="predicted"/>
<feature type="compositionally biased region" description="Pro residues" evidence="1">
    <location>
        <begin position="15"/>
        <end position="33"/>
    </location>
</feature>
<accession>A0A8R7K0C5</accession>
<evidence type="ECO:0000313" key="3">
    <source>
        <dbReference type="Proteomes" id="UP000015106"/>
    </source>
</evidence>
<organism evidence="2 3">
    <name type="scientific">Triticum urartu</name>
    <name type="common">Red wild einkorn</name>
    <name type="synonym">Crithodium urartu</name>
    <dbReference type="NCBI Taxonomy" id="4572"/>
    <lineage>
        <taxon>Eukaryota</taxon>
        <taxon>Viridiplantae</taxon>
        <taxon>Streptophyta</taxon>
        <taxon>Embryophyta</taxon>
        <taxon>Tracheophyta</taxon>
        <taxon>Spermatophyta</taxon>
        <taxon>Magnoliopsida</taxon>
        <taxon>Liliopsida</taxon>
        <taxon>Poales</taxon>
        <taxon>Poaceae</taxon>
        <taxon>BOP clade</taxon>
        <taxon>Pooideae</taxon>
        <taxon>Triticodae</taxon>
        <taxon>Triticeae</taxon>
        <taxon>Triticinae</taxon>
        <taxon>Triticum</taxon>
    </lineage>
</organism>
<dbReference type="Proteomes" id="UP000015106">
    <property type="component" value="Chromosome 1"/>
</dbReference>
<protein>
    <submittedName>
        <fullName evidence="2">Uncharacterized protein</fullName>
    </submittedName>
</protein>
<reference evidence="2" key="2">
    <citation type="submission" date="2018-03" db="EMBL/GenBank/DDBJ databases">
        <title>The Triticum urartu genome reveals the dynamic nature of wheat genome evolution.</title>
        <authorList>
            <person name="Ling H."/>
            <person name="Ma B."/>
            <person name="Shi X."/>
            <person name="Liu H."/>
            <person name="Dong L."/>
            <person name="Sun H."/>
            <person name="Cao Y."/>
            <person name="Gao Q."/>
            <person name="Zheng S."/>
            <person name="Li Y."/>
            <person name="Yu Y."/>
            <person name="Du H."/>
            <person name="Qi M."/>
            <person name="Li Y."/>
            <person name="Yu H."/>
            <person name="Cui Y."/>
            <person name="Wang N."/>
            <person name="Chen C."/>
            <person name="Wu H."/>
            <person name="Zhao Y."/>
            <person name="Zhang J."/>
            <person name="Li Y."/>
            <person name="Zhou W."/>
            <person name="Zhang B."/>
            <person name="Hu W."/>
            <person name="Eijk M."/>
            <person name="Tang J."/>
            <person name="Witsenboer H."/>
            <person name="Zhao S."/>
            <person name="Li Z."/>
            <person name="Zhang A."/>
            <person name="Wang D."/>
            <person name="Liang C."/>
        </authorList>
    </citation>
    <scope>NUCLEOTIDE SEQUENCE [LARGE SCALE GENOMIC DNA]</scope>
    <source>
        <strain evidence="2">cv. G1812</strain>
    </source>
</reference>
<feature type="region of interest" description="Disordered" evidence="1">
    <location>
        <begin position="119"/>
        <end position="160"/>
    </location>
</feature>
<sequence length="250" mass="27607">HLPGLSPPCNLRPFPTRPRPTPLPRTHLLPPPAHTFLHGRPDLLHSPPLTWPSRWPVSIEPNPTPELLLPRPSSPPNRQRSTPPEQTRSPAPDRRRRDPAPCFSLSASSCTLQRRSLARSWHPVTRSSIPVGSRPFASNNDNKRRQQLLRPPPQIPTGDGPLYSCAPRRSPTVQLPGREVQGGFSQSLASNSPSKAMTAGVMWTTARSTARWMRRSTSLDSPRALRPQDQFTEATSATICASKQASRQAG</sequence>
<reference evidence="2" key="3">
    <citation type="submission" date="2022-06" db="UniProtKB">
        <authorList>
            <consortium name="EnsemblPlants"/>
        </authorList>
    </citation>
    <scope>IDENTIFICATION</scope>
</reference>
<name>A0A8R7K0C5_TRIUA</name>
<dbReference type="EnsemblPlants" id="TuG1812G0100002426.01.T01">
    <property type="protein sequence ID" value="TuG1812G0100002426.01.T01"/>
    <property type="gene ID" value="TuG1812G0100002426.01"/>
</dbReference>
<feature type="compositionally biased region" description="Polar residues" evidence="1">
    <location>
        <begin position="125"/>
        <end position="140"/>
    </location>
</feature>
<feature type="region of interest" description="Disordered" evidence="1">
    <location>
        <begin position="62"/>
        <end position="106"/>
    </location>
</feature>
<evidence type="ECO:0000256" key="1">
    <source>
        <dbReference type="SAM" id="MobiDB-lite"/>
    </source>
</evidence>
<dbReference type="AlphaFoldDB" id="A0A8R7K0C5"/>
<feature type="region of interest" description="Disordered" evidence="1">
    <location>
        <begin position="1"/>
        <end position="34"/>
    </location>
</feature>
<keyword evidence="3" id="KW-1185">Reference proteome</keyword>